<dbReference type="InterPro" id="IPR013766">
    <property type="entry name" value="Thioredoxin_domain"/>
</dbReference>
<evidence type="ECO:0000259" key="3">
    <source>
        <dbReference type="PROSITE" id="PS51352"/>
    </source>
</evidence>
<keyword evidence="2" id="KW-0472">Membrane</keyword>
<dbReference type="Proteomes" id="UP000646749">
    <property type="component" value="Unassembled WGS sequence"/>
</dbReference>
<protein>
    <recommendedName>
        <fullName evidence="3">Thioredoxin domain-containing protein</fullName>
    </recommendedName>
</protein>
<evidence type="ECO:0000313" key="4">
    <source>
        <dbReference type="EMBL" id="GIG90133.1"/>
    </source>
</evidence>
<feature type="region of interest" description="Disordered" evidence="1">
    <location>
        <begin position="48"/>
        <end position="72"/>
    </location>
</feature>
<comment type="caution">
    <text evidence="4">The sequence shown here is derived from an EMBL/GenBank/DDBJ whole genome shotgun (WGS) entry which is preliminary data.</text>
</comment>
<feature type="domain" description="Thioredoxin" evidence="3">
    <location>
        <begin position="52"/>
        <end position="179"/>
    </location>
</feature>
<dbReference type="Gene3D" id="3.40.30.10">
    <property type="entry name" value="Glutaredoxin"/>
    <property type="match status" value="1"/>
</dbReference>
<dbReference type="EMBL" id="BONW01000024">
    <property type="protein sequence ID" value="GIG90133.1"/>
    <property type="molecule type" value="Genomic_DNA"/>
</dbReference>
<evidence type="ECO:0000256" key="1">
    <source>
        <dbReference type="SAM" id="MobiDB-lite"/>
    </source>
</evidence>
<proteinExistence type="predicted"/>
<keyword evidence="5" id="KW-1185">Reference proteome</keyword>
<dbReference type="InterPro" id="IPR036249">
    <property type="entry name" value="Thioredoxin-like_sf"/>
</dbReference>
<dbReference type="PROSITE" id="PS51352">
    <property type="entry name" value="THIOREDOXIN_2"/>
    <property type="match status" value="1"/>
</dbReference>
<feature type="transmembrane region" description="Helical" evidence="2">
    <location>
        <begin position="16"/>
        <end position="37"/>
    </location>
</feature>
<evidence type="ECO:0000313" key="5">
    <source>
        <dbReference type="Proteomes" id="UP000646749"/>
    </source>
</evidence>
<sequence length="183" mass="18913">MVIDALTWQSGAVQNAALSGSVAVVATLLLATGFGLWRRRCDGRLRPETTTMRLDAPGPPAAAGPDTTPDRVGGRPVDPALLAALGVRPGDSATLLQFSSAFCAPCRATRQVLADVTGTLDGVRHVEVDAASQLPAVRALGIWRTPTVLVVDADGRIVRRAAGVPARAQVLAAVAPLLRRGPS</sequence>
<dbReference type="SUPFAM" id="SSF52833">
    <property type="entry name" value="Thioredoxin-like"/>
    <property type="match status" value="1"/>
</dbReference>
<keyword evidence="2" id="KW-0812">Transmembrane</keyword>
<evidence type="ECO:0000256" key="2">
    <source>
        <dbReference type="SAM" id="Phobius"/>
    </source>
</evidence>
<accession>A0ABQ4E5Z6</accession>
<name>A0ABQ4E5Z6_9ACTN</name>
<gene>
    <name evidence="4" type="ORF">Pen02_50690</name>
</gene>
<organism evidence="4 5">
    <name type="scientific">Plantactinospora endophytica</name>
    <dbReference type="NCBI Taxonomy" id="673535"/>
    <lineage>
        <taxon>Bacteria</taxon>
        <taxon>Bacillati</taxon>
        <taxon>Actinomycetota</taxon>
        <taxon>Actinomycetes</taxon>
        <taxon>Micromonosporales</taxon>
        <taxon>Micromonosporaceae</taxon>
        <taxon>Plantactinospora</taxon>
    </lineage>
</organism>
<reference evidence="4 5" key="1">
    <citation type="submission" date="2021-01" db="EMBL/GenBank/DDBJ databases">
        <title>Whole genome shotgun sequence of Plantactinospora endophytica NBRC 110450.</title>
        <authorList>
            <person name="Komaki H."/>
            <person name="Tamura T."/>
        </authorList>
    </citation>
    <scope>NUCLEOTIDE SEQUENCE [LARGE SCALE GENOMIC DNA]</scope>
    <source>
        <strain evidence="4 5">NBRC 110450</strain>
    </source>
</reference>
<dbReference type="CDD" id="cd02947">
    <property type="entry name" value="TRX_family"/>
    <property type="match status" value="1"/>
</dbReference>
<dbReference type="Pfam" id="PF00085">
    <property type="entry name" value="Thioredoxin"/>
    <property type="match status" value="1"/>
</dbReference>
<keyword evidence="2" id="KW-1133">Transmembrane helix</keyword>